<dbReference type="Proteomes" id="UP000828941">
    <property type="component" value="Chromosome 8"/>
</dbReference>
<proteinExistence type="predicted"/>
<sequence>MAQTSTTSYKYNPPPFVNKRNSPTFSISNLPSSCHQVALILRAPPSAPPPPPAPLNWIKYLYIYYIYSTVRYVEGFC</sequence>
<reference evidence="1 2" key="1">
    <citation type="journal article" date="2022" name="DNA Res.">
        <title>Chromosomal-level genome assembly of the orchid tree Bauhinia variegata (Leguminosae; Cercidoideae) supports the allotetraploid origin hypothesis of Bauhinia.</title>
        <authorList>
            <person name="Zhong Y."/>
            <person name="Chen Y."/>
            <person name="Zheng D."/>
            <person name="Pang J."/>
            <person name="Liu Y."/>
            <person name="Luo S."/>
            <person name="Meng S."/>
            <person name="Qian L."/>
            <person name="Wei D."/>
            <person name="Dai S."/>
            <person name="Zhou R."/>
        </authorList>
    </citation>
    <scope>NUCLEOTIDE SEQUENCE [LARGE SCALE GENOMIC DNA]</scope>
    <source>
        <strain evidence="1">BV-YZ2020</strain>
    </source>
</reference>
<gene>
    <name evidence="1" type="ORF">L6164_019434</name>
</gene>
<evidence type="ECO:0000313" key="2">
    <source>
        <dbReference type="Proteomes" id="UP000828941"/>
    </source>
</evidence>
<name>A0ACB9MS37_BAUVA</name>
<organism evidence="1 2">
    <name type="scientific">Bauhinia variegata</name>
    <name type="common">Purple orchid tree</name>
    <name type="synonym">Phanera variegata</name>
    <dbReference type="NCBI Taxonomy" id="167791"/>
    <lineage>
        <taxon>Eukaryota</taxon>
        <taxon>Viridiplantae</taxon>
        <taxon>Streptophyta</taxon>
        <taxon>Embryophyta</taxon>
        <taxon>Tracheophyta</taxon>
        <taxon>Spermatophyta</taxon>
        <taxon>Magnoliopsida</taxon>
        <taxon>eudicotyledons</taxon>
        <taxon>Gunneridae</taxon>
        <taxon>Pentapetalae</taxon>
        <taxon>rosids</taxon>
        <taxon>fabids</taxon>
        <taxon>Fabales</taxon>
        <taxon>Fabaceae</taxon>
        <taxon>Cercidoideae</taxon>
        <taxon>Cercideae</taxon>
        <taxon>Bauhiniinae</taxon>
        <taxon>Bauhinia</taxon>
    </lineage>
</organism>
<comment type="caution">
    <text evidence="1">The sequence shown here is derived from an EMBL/GenBank/DDBJ whole genome shotgun (WGS) entry which is preliminary data.</text>
</comment>
<accession>A0ACB9MS37</accession>
<keyword evidence="2" id="KW-1185">Reference proteome</keyword>
<evidence type="ECO:0000313" key="1">
    <source>
        <dbReference type="EMBL" id="KAI4326916.1"/>
    </source>
</evidence>
<protein>
    <submittedName>
        <fullName evidence="1">Uncharacterized protein</fullName>
    </submittedName>
</protein>
<dbReference type="EMBL" id="CM039433">
    <property type="protein sequence ID" value="KAI4326916.1"/>
    <property type="molecule type" value="Genomic_DNA"/>
</dbReference>